<feature type="chain" id="PRO_5045451332" description="Lipoprotein" evidence="2">
    <location>
        <begin position="20"/>
        <end position="230"/>
    </location>
</feature>
<accession>A0ABU5GX86</accession>
<evidence type="ECO:0000256" key="2">
    <source>
        <dbReference type="SAM" id="SignalP"/>
    </source>
</evidence>
<sequence length="230" mass="24453">MKKPLLTLACTLLAGASAAAPPRSTFRYTPPADEERPVIADATIGPQGSDFAMRLRFDKEPWGEACKNRCANATLYLDTDSNTTTGMQLGKGDPKTGADMAVIVQGAREYKGTSPDTFLRVKVRLLTNDAKNVDEGEALADLDHRQDPERVQLDEKTVYLLVDATAPALPSARKVRVLYHPPAAKPVQGSIAGMLGGGSSGNVRIFRGGGSKKGWGKAKEAGTPMRGDNG</sequence>
<keyword evidence="2" id="KW-0732">Signal</keyword>
<gene>
    <name evidence="3" type="ORF">SYV04_03800</name>
</gene>
<proteinExistence type="predicted"/>
<evidence type="ECO:0000313" key="4">
    <source>
        <dbReference type="Proteomes" id="UP001291309"/>
    </source>
</evidence>
<organism evidence="3 4">
    <name type="scientific">Hyalangium rubrum</name>
    <dbReference type="NCBI Taxonomy" id="3103134"/>
    <lineage>
        <taxon>Bacteria</taxon>
        <taxon>Pseudomonadati</taxon>
        <taxon>Myxococcota</taxon>
        <taxon>Myxococcia</taxon>
        <taxon>Myxococcales</taxon>
        <taxon>Cystobacterineae</taxon>
        <taxon>Archangiaceae</taxon>
        <taxon>Hyalangium</taxon>
    </lineage>
</organism>
<protein>
    <recommendedName>
        <fullName evidence="5">Lipoprotein</fullName>
    </recommendedName>
</protein>
<comment type="caution">
    <text evidence="3">The sequence shown here is derived from an EMBL/GenBank/DDBJ whole genome shotgun (WGS) entry which is preliminary data.</text>
</comment>
<evidence type="ECO:0000256" key="1">
    <source>
        <dbReference type="SAM" id="MobiDB-lite"/>
    </source>
</evidence>
<keyword evidence="4" id="KW-1185">Reference proteome</keyword>
<dbReference type="EMBL" id="JAXIVS010000001">
    <property type="protein sequence ID" value="MDY7225487.1"/>
    <property type="molecule type" value="Genomic_DNA"/>
</dbReference>
<evidence type="ECO:0008006" key="5">
    <source>
        <dbReference type="Google" id="ProtNLM"/>
    </source>
</evidence>
<feature type="signal peptide" evidence="2">
    <location>
        <begin position="1"/>
        <end position="19"/>
    </location>
</feature>
<dbReference type="Proteomes" id="UP001291309">
    <property type="component" value="Unassembled WGS sequence"/>
</dbReference>
<feature type="region of interest" description="Disordered" evidence="1">
    <location>
        <begin position="207"/>
        <end position="230"/>
    </location>
</feature>
<evidence type="ECO:0000313" key="3">
    <source>
        <dbReference type="EMBL" id="MDY7225487.1"/>
    </source>
</evidence>
<name>A0ABU5GX86_9BACT</name>
<dbReference type="RefSeq" id="WP_321544197.1">
    <property type="nucleotide sequence ID" value="NZ_JAXIVS010000001.1"/>
</dbReference>
<reference evidence="3 4" key="1">
    <citation type="submission" date="2023-12" db="EMBL/GenBank/DDBJ databases">
        <title>the genome sequence of Hyalangium sp. s54d21.</title>
        <authorList>
            <person name="Zhang X."/>
        </authorList>
    </citation>
    <scope>NUCLEOTIDE SEQUENCE [LARGE SCALE GENOMIC DNA]</scope>
    <source>
        <strain evidence="4">s54d21</strain>
    </source>
</reference>